<sequence length="37" mass="4186">MGNFSFFSEEMTDPLVAFAGQWRPDLIVYPPLGSLDH</sequence>
<reference evidence="3 4" key="1">
    <citation type="submission" date="2018-12" db="EMBL/GenBank/DDBJ databases">
        <authorList>
            <consortium name="Pathogen Informatics"/>
        </authorList>
    </citation>
    <scope>NUCLEOTIDE SEQUENCE [LARGE SCALE GENOMIC DNA]</scope>
    <source>
        <strain evidence="3 4">NCTC8272</strain>
    </source>
</reference>
<dbReference type="Proteomes" id="UP000277214">
    <property type="component" value="Chromosome 1"/>
</dbReference>
<feature type="domain" description="Erythromycin biosynthesis protein CIII-like N-terminal" evidence="2">
    <location>
        <begin position="1"/>
        <end position="33"/>
    </location>
</feature>
<evidence type="ECO:0000313" key="3">
    <source>
        <dbReference type="EMBL" id="VEA44706.1"/>
    </source>
</evidence>
<evidence type="ECO:0000313" key="4">
    <source>
        <dbReference type="Proteomes" id="UP000277214"/>
    </source>
</evidence>
<organism evidence="3 4">
    <name type="scientific">Salmonella enterica I</name>
    <dbReference type="NCBI Taxonomy" id="59201"/>
    <lineage>
        <taxon>Bacteria</taxon>
        <taxon>Pseudomonadati</taxon>
        <taxon>Pseudomonadota</taxon>
        <taxon>Gammaproteobacteria</taxon>
        <taxon>Enterobacterales</taxon>
        <taxon>Enterobacteriaceae</taxon>
        <taxon>Salmonella</taxon>
    </lineage>
</organism>
<dbReference type="AlphaFoldDB" id="A0A3S4HN76"/>
<accession>A0A3S4HN76</accession>
<name>A0A3S4HN76_SALET</name>
<dbReference type="EMBL" id="LR134149">
    <property type="protein sequence ID" value="VEA44706.1"/>
    <property type="molecule type" value="Genomic_DNA"/>
</dbReference>
<dbReference type="InterPro" id="IPR048284">
    <property type="entry name" value="EryCIII-like_N"/>
</dbReference>
<dbReference type="Pfam" id="PF21036">
    <property type="entry name" value="EryCIII-like_N"/>
    <property type="match status" value="1"/>
</dbReference>
<dbReference type="GO" id="GO:0016740">
    <property type="term" value="F:transferase activity"/>
    <property type="evidence" value="ECO:0007669"/>
    <property type="project" value="UniProtKB-KW"/>
</dbReference>
<evidence type="ECO:0000259" key="2">
    <source>
        <dbReference type="Pfam" id="PF21036"/>
    </source>
</evidence>
<gene>
    <name evidence="3" type="ORF">NCTC8272_05748</name>
</gene>
<evidence type="ECO:0000256" key="1">
    <source>
        <dbReference type="ARBA" id="ARBA00022679"/>
    </source>
</evidence>
<proteinExistence type="predicted"/>
<protein>
    <submittedName>
        <fullName evidence="3">Glycosyltransferase IroB</fullName>
    </submittedName>
</protein>
<dbReference type="Gene3D" id="3.40.50.2000">
    <property type="entry name" value="Glycogen Phosphorylase B"/>
    <property type="match status" value="1"/>
</dbReference>
<keyword evidence="1 3" id="KW-0808">Transferase</keyword>